<feature type="compositionally biased region" description="Low complexity" evidence="9">
    <location>
        <begin position="221"/>
        <end position="233"/>
    </location>
</feature>
<evidence type="ECO:0000256" key="6">
    <source>
        <dbReference type="ARBA" id="ARBA00022753"/>
    </source>
</evidence>
<evidence type="ECO:0000259" key="10">
    <source>
        <dbReference type="Pfam" id="PF04652"/>
    </source>
</evidence>
<dbReference type="Gene3D" id="1.20.5.420">
    <property type="entry name" value="Immunoglobulin FC, subunit C"/>
    <property type="match status" value="1"/>
</dbReference>
<dbReference type="EMBL" id="LT635759">
    <property type="protein sequence ID" value="SGZ53102.1"/>
    <property type="molecule type" value="Genomic_DNA"/>
</dbReference>
<dbReference type="Pfam" id="PF18097">
    <property type="entry name" value="Vta1_C"/>
    <property type="match status" value="1"/>
</dbReference>
<dbReference type="GO" id="GO:0015031">
    <property type="term" value="P:protein transport"/>
    <property type="evidence" value="ECO:0007669"/>
    <property type="project" value="UniProtKB-KW"/>
</dbReference>
<feature type="region of interest" description="Disordered" evidence="9">
    <location>
        <begin position="197"/>
        <end position="349"/>
    </location>
</feature>
<evidence type="ECO:0000256" key="1">
    <source>
        <dbReference type="ARBA" id="ARBA00004481"/>
    </source>
</evidence>
<evidence type="ECO:0000256" key="3">
    <source>
        <dbReference type="ARBA" id="ARBA00007895"/>
    </source>
</evidence>
<evidence type="ECO:0000256" key="5">
    <source>
        <dbReference type="ARBA" id="ARBA00022490"/>
    </source>
</evidence>
<comment type="similarity">
    <text evidence="3">Belongs to the VTA1 family.</text>
</comment>
<proteinExistence type="inferred from homology"/>
<name>A0A1L0DL06_9ASCO</name>
<evidence type="ECO:0000256" key="2">
    <source>
        <dbReference type="ARBA" id="ARBA00004496"/>
    </source>
</evidence>
<dbReference type="InterPro" id="IPR039431">
    <property type="entry name" value="Vta1/CALS_N"/>
</dbReference>
<dbReference type="PANTHER" id="PTHR46009:SF1">
    <property type="entry name" value="VACUOLAR PROTEIN SORTING-ASSOCIATED PROTEIN VTA1 HOMOLOG"/>
    <property type="match status" value="1"/>
</dbReference>
<organism evidence="12 13">
    <name type="scientific">Sungouiella intermedia</name>
    <dbReference type="NCBI Taxonomy" id="45354"/>
    <lineage>
        <taxon>Eukaryota</taxon>
        <taxon>Fungi</taxon>
        <taxon>Dikarya</taxon>
        <taxon>Ascomycota</taxon>
        <taxon>Saccharomycotina</taxon>
        <taxon>Pichiomycetes</taxon>
        <taxon>Metschnikowiaceae</taxon>
        <taxon>Sungouiella</taxon>
    </lineage>
</organism>
<evidence type="ECO:0000256" key="9">
    <source>
        <dbReference type="SAM" id="MobiDB-lite"/>
    </source>
</evidence>
<keyword evidence="8" id="KW-0472">Membrane</keyword>
<dbReference type="AlphaFoldDB" id="A0A1L0DL06"/>
<sequence>MSSLPESLKTDRNIAPFIARSNELAQANPVVSYYCKIYVLDHILSNRLHVGNPEVEAFTVSLLDDTETIKASHEDENVRAVLADRQLSLNLVFAFGFRLFTSCLEDLSHYDGTNKIQLASKLRATINFLSVLKVFTGTEDSSLDFSKTSGGKCTSRHEFDAFIKEKLKTLKFQLSRLIKDEIPLQGEEEELAELGNVKDNSDDASPFPSAPQDLSDIPGRSESTSPPLNSSSTQIPGSPRLPHSPRLPKSPLGPSSPTLRSSSGSPAFKLPGAPRFDPGSEGSDSDLGPFKLPGAPKFLPDDDLSHINKTSSIQMFPPDNEVKPALPPKPTPKPVIHKPSASETHHKPITKESLAEIIDTTEQIAQIQKHAKFAISALNYEDLETAEKELAHSMEILQLVKKHTS</sequence>
<keyword evidence="6" id="KW-0967">Endosome</keyword>
<comment type="subcellular location">
    <subcellularLocation>
        <location evidence="2">Cytoplasm</location>
    </subcellularLocation>
    <subcellularLocation>
        <location evidence="1">Endosome membrane</location>
        <topology evidence="1">Peripheral membrane protein</topology>
    </subcellularLocation>
</comment>
<feature type="compositionally biased region" description="Low complexity" evidence="9">
    <location>
        <begin position="250"/>
        <end position="266"/>
    </location>
</feature>
<evidence type="ECO:0000256" key="8">
    <source>
        <dbReference type="ARBA" id="ARBA00023136"/>
    </source>
</evidence>
<dbReference type="GO" id="GO:0005771">
    <property type="term" value="C:multivesicular body"/>
    <property type="evidence" value="ECO:0007669"/>
    <property type="project" value="TreeGrafter"/>
</dbReference>
<dbReference type="Pfam" id="PF04652">
    <property type="entry name" value="Vta1"/>
    <property type="match status" value="1"/>
</dbReference>
<dbReference type="GO" id="GO:0032511">
    <property type="term" value="P:late endosome to vacuole transport via multivesicular body sorting pathway"/>
    <property type="evidence" value="ECO:0007669"/>
    <property type="project" value="InterPro"/>
</dbReference>
<dbReference type="Proteomes" id="UP000182334">
    <property type="component" value="Chromosome IV"/>
</dbReference>
<dbReference type="Gene3D" id="1.25.40.270">
    <property type="entry name" value="Vacuolar protein sorting-associated protein vta1"/>
    <property type="match status" value="1"/>
</dbReference>
<keyword evidence="4" id="KW-0813">Transport</keyword>
<feature type="domain" description="Vta1/callose synthase N-terminal" evidence="10">
    <location>
        <begin position="13"/>
        <end position="181"/>
    </location>
</feature>
<evidence type="ECO:0000256" key="7">
    <source>
        <dbReference type="ARBA" id="ARBA00022927"/>
    </source>
</evidence>
<keyword evidence="5" id="KW-0963">Cytoplasm</keyword>
<accession>A0A1L0DL06</accession>
<feature type="domain" description="Vta1 C-terminal" evidence="11">
    <location>
        <begin position="362"/>
        <end position="398"/>
    </location>
</feature>
<dbReference type="InterPro" id="IPR023175">
    <property type="entry name" value="Vta1/CALS_N_sf"/>
</dbReference>
<dbReference type="OrthoDB" id="391137at2759"/>
<evidence type="ECO:0000256" key="4">
    <source>
        <dbReference type="ARBA" id="ARBA00022448"/>
    </source>
</evidence>
<dbReference type="InterPro" id="IPR044538">
    <property type="entry name" value="Vta1-like"/>
</dbReference>
<keyword evidence="7" id="KW-0653">Protein transport</keyword>
<keyword evidence="13" id="KW-1185">Reference proteome</keyword>
<dbReference type="PANTHER" id="PTHR46009">
    <property type="entry name" value="VACUOLAR PROTEIN SORTING-ASSOCIATED PROTEIN VTA1 HOMOLOG"/>
    <property type="match status" value="1"/>
</dbReference>
<evidence type="ECO:0000313" key="13">
    <source>
        <dbReference type="Proteomes" id="UP000182334"/>
    </source>
</evidence>
<evidence type="ECO:0000259" key="11">
    <source>
        <dbReference type="Pfam" id="PF18097"/>
    </source>
</evidence>
<protein>
    <submittedName>
        <fullName evidence="12">CIC11C00000002583</fullName>
    </submittedName>
</protein>
<evidence type="ECO:0000313" key="12">
    <source>
        <dbReference type="EMBL" id="SGZ53102.1"/>
    </source>
</evidence>
<dbReference type="InterPro" id="IPR041212">
    <property type="entry name" value="Vta1_C"/>
</dbReference>
<reference evidence="12 13" key="1">
    <citation type="submission" date="2016-10" db="EMBL/GenBank/DDBJ databases">
        <authorList>
            <person name="de Groot N.N."/>
        </authorList>
    </citation>
    <scope>NUCLEOTIDE SEQUENCE [LARGE SCALE GENOMIC DNA]</scope>
    <source>
        <strain evidence="12 13">CBS 141442</strain>
    </source>
</reference>
<gene>
    <name evidence="12" type="ORF">SAMEA4029010_CIC11G00000002583</name>
</gene>
<dbReference type="STRING" id="45354.A0A1L0DL06"/>
<dbReference type="GO" id="GO:0010008">
    <property type="term" value="C:endosome membrane"/>
    <property type="evidence" value="ECO:0007669"/>
    <property type="project" value="UniProtKB-SubCell"/>
</dbReference>